<comment type="caution">
    <text evidence="9">The sequence shown here is derived from an EMBL/GenBank/DDBJ whole genome shotgun (WGS) entry which is preliminary data.</text>
</comment>
<proteinExistence type="inferred from homology"/>
<gene>
    <name evidence="9" type="ORF">EG242_08630</name>
</gene>
<feature type="transmembrane region" description="Helical" evidence="7">
    <location>
        <begin position="101"/>
        <end position="126"/>
    </location>
</feature>
<keyword evidence="5 7" id="KW-1133">Transmembrane helix</keyword>
<dbReference type="AlphaFoldDB" id="A0A3P1B251"/>
<keyword evidence="4 7" id="KW-0812">Transmembrane</keyword>
<dbReference type="InterPro" id="IPR017475">
    <property type="entry name" value="EPS_sugar_tfrase"/>
</dbReference>
<keyword evidence="6 7" id="KW-0472">Membrane</keyword>
<evidence type="ECO:0000313" key="9">
    <source>
        <dbReference type="EMBL" id="RRA94732.1"/>
    </source>
</evidence>
<dbReference type="RefSeq" id="WP_124899490.1">
    <property type="nucleotide sequence ID" value="NZ_RQTJ01000015.1"/>
</dbReference>
<evidence type="ECO:0000256" key="5">
    <source>
        <dbReference type="ARBA" id="ARBA00022989"/>
    </source>
</evidence>
<name>A0A3P1B251_9FLAO</name>
<evidence type="ECO:0000313" key="10">
    <source>
        <dbReference type="Proteomes" id="UP000268372"/>
    </source>
</evidence>
<organism evidence="9 10">
    <name type="scientific">Paenimyroides viscosum</name>
    <dbReference type="NCBI Taxonomy" id="2488729"/>
    <lineage>
        <taxon>Bacteria</taxon>
        <taxon>Pseudomonadati</taxon>
        <taxon>Bacteroidota</taxon>
        <taxon>Flavobacteriia</taxon>
        <taxon>Flavobacteriales</taxon>
        <taxon>Flavobacteriaceae</taxon>
        <taxon>Paenimyroides</taxon>
    </lineage>
</organism>
<feature type="transmembrane region" description="Helical" evidence="7">
    <location>
        <begin position="39"/>
        <end position="58"/>
    </location>
</feature>
<dbReference type="GO" id="GO:0016780">
    <property type="term" value="F:phosphotransferase activity, for other substituted phosphate groups"/>
    <property type="evidence" value="ECO:0007669"/>
    <property type="project" value="TreeGrafter"/>
</dbReference>
<dbReference type="NCBIfam" id="TIGR03025">
    <property type="entry name" value="EPS_sugtrans"/>
    <property type="match status" value="1"/>
</dbReference>
<sequence length="447" mass="52504">MQRKIGRYSKYLRPITITFDLIVLALTAMWILPDHFQGLYFYLYLTFSWIVISITTKFYQVYRFTKLIQIAQKIMKQYFVFALNLFALNGLFTLTEEYSVVGYYLLTTAVIIGIVKYFVFWLLKIFRKYYKGNLRRIVIIGHDELTNNFINFVTTNDDYGYSLTKSFSLTNTRSSEIVAFCNEHDVDEIYLSLEKTTTHQVSFFIDYVDNNLKLLKFLPSRKDLLSANLKVDYYGVIPVMPSRTTPLNDPLNYFIKRVFDIVFSSLVIILIMSWLTPLIAILIRLESKGPIFFKQKRNGLDYEEFNCYKFRSMFVNDNADIDEAVKNDPRITKIGAFLRRTSIDEMPQFFNVFVGTMSVVGPRPHMLNFTEKYAVKVNKFKARHFIKPGITGMAQTHGYRGEIENDTDIINRIKYDIFYMESWSLLLDLKIIYLTIKNAIKGEKKAY</sequence>
<reference evidence="9 10" key="1">
    <citation type="submission" date="2018-11" db="EMBL/GenBank/DDBJ databases">
        <title>Flavobacterium sp. nov., YIM 102796 draft genome.</title>
        <authorList>
            <person name="Li G."/>
            <person name="Jiang Y."/>
        </authorList>
    </citation>
    <scope>NUCLEOTIDE SEQUENCE [LARGE SCALE GENOMIC DNA]</scope>
    <source>
        <strain evidence="9 10">YIM 102796</strain>
    </source>
</reference>
<dbReference type="Pfam" id="PF13727">
    <property type="entry name" value="CoA_binding_3"/>
    <property type="match status" value="1"/>
</dbReference>
<evidence type="ECO:0000256" key="7">
    <source>
        <dbReference type="SAM" id="Phobius"/>
    </source>
</evidence>
<evidence type="ECO:0000256" key="1">
    <source>
        <dbReference type="ARBA" id="ARBA00004141"/>
    </source>
</evidence>
<accession>A0A3P1B251</accession>
<feature type="domain" description="Bacterial sugar transferase" evidence="8">
    <location>
        <begin position="256"/>
        <end position="440"/>
    </location>
</feature>
<dbReference type="GO" id="GO:0016020">
    <property type="term" value="C:membrane"/>
    <property type="evidence" value="ECO:0007669"/>
    <property type="project" value="UniProtKB-SubCell"/>
</dbReference>
<dbReference type="OrthoDB" id="9808602at2"/>
<dbReference type="PANTHER" id="PTHR30576">
    <property type="entry name" value="COLANIC BIOSYNTHESIS UDP-GLUCOSE LIPID CARRIER TRANSFERASE"/>
    <property type="match status" value="1"/>
</dbReference>
<feature type="transmembrane region" description="Helical" evidence="7">
    <location>
        <begin position="12"/>
        <end position="33"/>
    </location>
</feature>
<evidence type="ECO:0000256" key="3">
    <source>
        <dbReference type="ARBA" id="ARBA00022679"/>
    </source>
</evidence>
<keyword evidence="3 9" id="KW-0808">Transferase</keyword>
<evidence type="ECO:0000256" key="6">
    <source>
        <dbReference type="ARBA" id="ARBA00023136"/>
    </source>
</evidence>
<dbReference type="InterPro" id="IPR003362">
    <property type="entry name" value="Bact_transf"/>
</dbReference>
<evidence type="ECO:0000256" key="4">
    <source>
        <dbReference type="ARBA" id="ARBA00022692"/>
    </source>
</evidence>
<evidence type="ECO:0000259" key="8">
    <source>
        <dbReference type="Pfam" id="PF02397"/>
    </source>
</evidence>
<dbReference type="EMBL" id="RQTJ01000015">
    <property type="protein sequence ID" value="RRA94732.1"/>
    <property type="molecule type" value="Genomic_DNA"/>
</dbReference>
<feature type="transmembrane region" description="Helical" evidence="7">
    <location>
        <begin position="78"/>
        <end position="95"/>
    </location>
</feature>
<comment type="subcellular location">
    <subcellularLocation>
        <location evidence="1">Membrane</location>
        <topology evidence="1">Multi-pass membrane protein</topology>
    </subcellularLocation>
</comment>
<dbReference type="PANTHER" id="PTHR30576:SF0">
    <property type="entry name" value="UNDECAPRENYL-PHOSPHATE N-ACETYLGALACTOSAMINYL 1-PHOSPHATE TRANSFERASE-RELATED"/>
    <property type="match status" value="1"/>
</dbReference>
<evidence type="ECO:0000256" key="2">
    <source>
        <dbReference type="ARBA" id="ARBA00006464"/>
    </source>
</evidence>
<comment type="similarity">
    <text evidence="2">Belongs to the bacterial sugar transferase family.</text>
</comment>
<protein>
    <submittedName>
        <fullName evidence="9">Exopolysaccharide biosynthesis polyprenyl glycosylphosphotransferase</fullName>
    </submittedName>
</protein>
<keyword evidence="10" id="KW-1185">Reference proteome</keyword>
<dbReference type="Pfam" id="PF02397">
    <property type="entry name" value="Bac_transf"/>
    <property type="match status" value="1"/>
</dbReference>
<feature type="transmembrane region" description="Helical" evidence="7">
    <location>
        <begin position="261"/>
        <end position="283"/>
    </location>
</feature>
<dbReference type="Proteomes" id="UP000268372">
    <property type="component" value="Unassembled WGS sequence"/>
</dbReference>